<dbReference type="GO" id="GO:0016314">
    <property type="term" value="F:phosphatidylinositol-3,4,5-trisphosphate 3-phosphatase activity"/>
    <property type="evidence" value="ECO:0007669"/>
    <property type="project" value="TreeGrafter"/>
</dbReference>
<dbReference type="PANTHER" id="PTHR12305:SF60">
    <property type="entry name" value="PHOSPHATIDYLINOSITOL 3,4,5-TRISPHOSPHATE 3-PHOSPHATASE TPTE2-RELATED"/>
    <property type="match status" value="1"/>
</dbReference>
<dbReference type="PROSITE" id="PS00383">
    <property type="entry name" value="TYR_PHOSPHATASE_1"/>
    <property type="match status" value="1"/>
</dbReference>
<dbReference type="Pfam" id="PF10409">
    <property type="entry name" value="PTEN_C2"/>
    <property type="match status" value="1"/>
</dbReference>
<feature type="transmembrane region" description="Helical" evidence="2">
    <location>
        <begin position="39"/>
        <end position="58"/>
    </location>
</feature>
<keyword evidence="2" id="KW-0812">Transmembrane</keyword>
<dbReference type="Gene3D" id="3.90.190.10">
    <property type="entry name" value="Protein tyrosine phosphatase superfamily"/>
    <property type="match status" value="1"/>
</dbReference>
<evidence type="ECO:0008006" key="8">
    <source>
        <dbReference type="Google" id="ProtNLM"/>
    </source>
</evidence>
<dbReference type="GeneTree" id="ENSGT00940000154335"/>
<dbReference type="SMART" id="SM01326">
    <property type="entry name" value="PTEN_C2"/>
    <property type="match status" value="1"/>
</dbReference>
<proteinExistence type="predicted"/>
<evidence type="ECO:0000313" key="6">
    <source>
        <dbReference type="Ensembl" id="ENSPCOP00000024796.1"/>
    </source>
</evidence>
<dbReference type="Ensembl" id="ENSPCOT00000035481.1">
    <property type="protein sequence ID" value="ENSPCOP00000024796.1"/>
    <property type="gene ID" value="ENSPCOG00000024604.1"/>
</dbReference>
<dbReference type="GO" id="GO:0005829">
    <property type="term" value="C:cytosol"/>
    <property type="evidence" value="ECO:0007669"/>
    <property type="project" value="TreeGrafter"/>
</dbReference>
<dbReference type="InterPro" id="IPR016130">
    <property type="entry name" value="Tyr_Pase_AS"/>
</dbReference>
<dbReference type="SUPFAM" id="SSF52799">
    <property type="entry name" value="(Phosphotyrosine protein) phosphatases II"/>
    <property type="match status" value="1"/>
</dbReference>
<dbReference type="InterPro" id="IPR000387">
    <property type="entry name" value="Tyr_Pase_dom"/>
</dbReference>
<keyword evidence="1" id="KW-0378">Hydrolase</keyword>
<dbReference type="PROSITE" id="PS50056">
    <property type="entry name" value="TYR_PHOSPHATASE_2"/>
    <property type="match status" value="1"/>
</dbReference>
<dbReference type="PANTHER" id="PTHR12305">
    <property type="entry name" value="PHOSPHATASE WITH HOMOLOGY TO TENSIN"/>
    <property type="match status" value="1"/>
</dbReference>
<dbReference type="Gene3D" id="2.60.40.1110">
    <property type="match status" value="1"/>
</dbReference>
<evidence type="ECO:0000259" key="4">
    <source>
        <dbReference type="PROSITE" id="PS51181"/>
    </source>
</evidence>
<feature type="domain" description="C2 tensin-type" evidence="5">
    <location>
        <begin position="322"/>
        <end position="442"/>
    </location>
</feature>
<dbReference type="SUPFAM" id="SSF49562">
    <property type="entry name" value="C2 domain (Calcium/lipid-binding domain, CaLB)"/>
    <property type="match status" value="1"/>
</dbReference>
<dbReference type="InterPro" id="IPR014020">
    <property type="entry name" value="Tensin_C2-dom"/>
</dbReference>
<keyword evidence="2" id="KW-1133">Transmembrane helix</keyword>
<evidence type="ECO:0000256" key="2">
    <source>
        <dbReference type="SAM" id="Phobius"/>
    </source>
</evidence>
<dbReference type="Pfam" id="PF22784">
    <property type="entry name" value="PTP-SAK"/>
    <property type="match status" value="1"/>
</dbReference>
<name>A0A2K6GEZ6_PROCO</name>
<dbReference type="InterPro" id="IPR051281">
    <property type="entry name" value="Dual-spec_lipid-protein_phosph"/>
</dbReference>
<feature type="transmembrane region" description="Helical" evidence="2">
    <location>
        <begin position="65"/>
        <end position="88"/>
    </location>
</feature>
<feature type="domain" description="Tyrosine specific protein phosphatases" evidence="3">
    <location>
        <begin position="228"/>
        <end position="284"/>
    </location>
</feature>
<evidence type="ECO:0000256" key="1">
    <source>
        <dbReference type="ARBA" id="ARBA00022801"/>
    </source>
</evidence>
<feature type="domain" description="Phosphatase tensin-type" evidence="4">
    <location>
        <begin position="143"/>
        <end position="315"/>
    </location>
</feature>
<keyword evidence="7" id="KW-1185">Reference proteome</keyword>
<dbReference type="AlphaFoldDB" id="A0A2K6GEZ6"/>
<evidence type="ECO:0000259" key="3">
    <source>
        <dbReference type="PROSITE" id="PS50056"/>
    </source>
</evidence>
<dbReference type="SMART" id="SM01301">
    <property type="entry name" value="PTPlike_phytase"/>
    <property type="match status" value="1"/>
</dbReference>
<keyword evidence="2" id="KW-0472">Membrane</keyword>
<dbReference type="STRING" id="379532.ENSPCOP00000024796"/>
<accession>A0A2K6GEZ6</accession>
<evidence type="ECO:0000259" key="5">
    <source>
        <dbReference type="PROSITE" id="PS51182"/>
    </source>
</evidence>
<dbReference type="InterPro" id="IPR057023">
    <property type="entry name" value="PTP-SAK"/>
</dbReference>
<dbReference type="InterPro" id="IPR029023">
    <property type="entry name" value="Tensin_phosphatase"/>
</dbReference>
<reference evidence="6" key="2">
    <citation type="submission" date="2025-09" db="UniProtKB">
        <authorList>
            <consortium name="Ensembl"/>
        </authorList>
    </citation>
    <scope>IDENTIFICATION</scope>
</reference>
<evidence type="ECO:0000313" key="7">
    <source>
        <dbReference type="Proteomes" id="UP000233160"/>
    </source>
</evidence>
<dbReference type="InterPro" id="IPR029021">
    <property type="entry name" value="Prot-tyrosine_phosphatase-like"/>
</dbReference>
<dbReference type="PROSITE" id="PS51182">
    <property type="entry name" value="C2_TENSIN"/>
    <property type="match status" value="1"/>
</dbReference>
<organism evidence="6 7">
    <name type="scientific">Propithecus coquereli</name>
    <name type="common">Coquerel's sifaka</name>
    <name type="synonym">Propithecus verreauxi coquereli</name>
    <dbReference type="NCBI Taxonomy" id="379532"/>
    <lineage>
        <taxon>Eukaryota</taxon>
        <taxon>Metazoa</taxon>
        <taxon>Chordata</taxon>
        <taxon>Craniata</taxon>
        <taxon>Vertebrata</taxon>
        <taxon>Euteleostomi</taxon>
        <taxon>Mammalia</taxon>
        <taxon>Eutheria</taxon>
        <taxon>Euarchontoglires</taxon>
        <taxon>Primates</taxon>
        <taxon>Strepsirrhini</taxon>
        <taxon>Lemuriformes</taxon>
        <taxon>Indriidae</taxon>
        <taxon>Propithecus</taxon>
    </lineage>
</organism>
<dbReference type="OMA" id="ISPCVMS"/>
<reference evidence="6" key="1">
    <citation type="submission" date="2025-08" db="UniProtKB">
        <authorList>
            <consortium name="Ensembl"/>
        </authorList>
    </citation>
    <scope>IDENTIFICATION</scope>
</reference>
<sequence>VRFKGKSCLYDIKVQSETASADVEVAVSYPENLAKVIDGGVLLIFLDVSLALIDLVFTDKIYIPLGYWSVSLAIALLFFLGLLLRVYVEGLQAKTVDLFLSHNLLGTLLISHFHCPIVLPNIPLFFSHLCEGNACLLLNRNKRRYTEGGFDLDLTYVTERIIAMSFPSSGKQSLYRNPIMEVVRFLDSKHQNHYRVYNLCSEKEYDPKYFRDRVYRVKIDDHNVPTLHEMVAFSKDVDKWMSKDKENVVVIHCKGGKGRTGTMVCVCLIARGIFLTAQLVDTLHLPASAHVGLFPGVPFPSRRYVGYFEEVKHIYHWNLPPRKSLLLKKFIIYSIRGKLDGLMPECLTHNQVSLSQKIGFWQTPCGSCLACIQLIPTKIATDWEESQVSKYCNKCQFSFWFHTSFIRNNRLFLPRNELDKLHKPKTWKIYQPDFAVEIQFEE</sequence>
<protein>
    <recommendedName>
        <fullName evidence="8">Phosphatidylinositol-3,4,5-trisphosphate 3-phosphatase</fullName>
    </recommendedName>
</protein>
<dbReference type="PROSITE" id="PS51181">
    <property type="entry name" value="PPASE_TENSIN"/>
    <property type="match status" value="1"/>
</dbReference>
<dbReference type="Proteomes" id="UP000233160">
    <property type="component" value="Unassembled WGS sequence"/>
</dbReference>
<dbReference type="InterPro" id="IPR035892">
    <property type="entry name" value="C2_domain_sf"/>
</dbReference>